<dbReference type="SUPFAM" id="SSF52499">
    <property type="entry name" value="Isochorismatase-like hydrolases"/>
    <property type="match status" value="1"/>
</dbReference>
<dbReference type="Gene3D" id="3.40.50.850">
    <property type="entry name" value="Isochorismatase-like"/>
    <property type="match status" value="1"/>
</dbReference>
<gene>
    <name evidence="3" type="ORF">VW23_003345</name>
</gene>
<sequence length="186" mass="20452">MSDTAVLVIDAQESFRQRQNWFETDYATYLKNQQALIDGARAKGYAVIRVLHVEPEGIFSLASGFVRPLAELQLTPDAEFHKTRHSALVGSGLDVWLTENGIRRLIVSGIRTEQCCETTTRHASDLGWQVDYVTEATHTMALTDKTGRTWSVEELKARTAAVLDGRFARVCSIAEALAGAPKSAAA</sequence>
<dbReference type="AlphaFoldDB" id="A0A1E5XJE2"/>
<proteinExistence type="predicted"/>
<evidence type="ECO:0000313" key="3">
    <source>
        <dbReference type="EMBL" id="OEO28726.1"/>
    </source>
</evidence>
<evidence type="ECO:0000259" key="2">
    <source>
        <dbReference type="Pfam" id="PF00857"/>
    </source>
</evidence>
<dbReference type="OrthoDB" id="9794942at2"/>
<dbReference type="InterPro" id="IPR000868">
    <property type="entry name" value="Isochorismatase-like_dom"/>
</dbReference>
<dbReference type="InterPro" id="IPR050272">
    <property type="entry name" value="Isochorismatase-like_hydrls"/>
</dbReference>
<accession>A0A1E5XJE2</accession>
<name>A0A1E5XJE2_9HYPH</name>
<organism evidence="3 4">
    <name type="scientific">Devosia insulae DS-56</name>
    <dbReference type="NCBI Taxonomy" id="1116389"/>
    <lineage>
        <taxon>Bacteria</taxon>
        <taxon>Pseudomonadati</taxon>
        <taxon>Pseudomonadota</taxon>
        <taxon>Alphaproteobacteria</taxon>
        <taxon>Hyphomicrobiales</taxon>
        <taxon>Devosiaceae</taxon>
        <taxon>Devosia</taxon>
    </lineage>
</organism>
<dbReference type="Proteomes" id="UP000095463">
    <property type="component" value="Unassembled WGS sequence"/>
</dbReference>
<evidence type="ECO:0000256" key="1">
    <source>
        <dbReference type="ARBA" id="ARBA00022801"/>
    </source>
</evidence>
<reference evidence="3 4" key="1">
    <citation type="journal article" date="2015" name="Genome Announc.">
        <title>Genome Assemblies of Three Soil-Associated Devosia species: D. insulae, D. limi, and D. soli.</title>
        <authorList>
            <person name="Hassan Y.I."/>
            <person name="Lepp D."/>
            <person name="Zhou T."/>
        </authorList>
    </citation>
    <scope>NUCLEOTIDE SEQUENCE [LARGE SCALE GENOMIC DNA]</scope>
    <source>
        <strain evidence="3 4">DS-56</strain>
    </source>
</reference>
<feature type="domain" description="Isochorismatase-like" evidence="2">
    <location>
        <begin position="4"/>
        <end position="164"/>
    </location>
</feature>
<dbReference type="RefSeq" id="WP_069911976.1">
    <property type="nucleotide sequence ID" value="NZ_LAJE02000361.1"/>
</dbReference>
<comment type="caution">
    <text evidence="3">The sequence shown here is derived from an EMBL/GenBank/DDBJ whole genome shotgun (WGS) entry which is preliminary data.</text>
</comment>
<keyword evidence="4" id="KW-1185">Reference proteome</keyword>
<evidence type="ECO:0000313" key="4">
    <source>
        <dbReference type="Proteomes" id="UP000095463"/>
    </source>
</evidence>
<dbReference type="EMBL" id="LAJE02000361">
    <property type="protein sequence ID" value="OEO28726.1"/>
    <property type="molecule type" value="Genomic_DNA"/>
</dbReference>
<protein>
    <submittedName>
        <fullName evidence="3">Hydrolase</fullName>
    </submittedName>
</protein>
<dbReference type="PANTHER" id="PTHR43540:SF6">
    <property type="entry name" value="ISOCHORISMATASE-LIKE DOMAIN-CONTAINING PROTEIN"/>
    <property type="match status" value="1"/>
</dbReference>
<dbReference type="InterPro" id="IPR036380">
    <property type="entry name" value="Isochorismatase-like_sf"/>
</dbReference>
<dbReference type="PANTHER" id="PTHR43540">
    <property type="entry name" value="PEROXYUREIDOACRYLATE/UREIDOACRYLATE AMIDOHYDROLASE-RELATED"/>
    <property type="match status" value="1"/>
</dbReference>
<dbReference type="Pfam" id="PF00857">
    <property type="entry name" value="Isochorismatase"/>
    <property type="match status" value="1"/>
</dbReference>
<dbReference type="GO" id="GO:0016787">
    <property type="term" value="F:hydrolase activity"/>
    <property type="evidence" value="ECO:0007669"/>
    <property type="project" value="UniProtKB-KW"/>
</dbReference>
<keyword evidence="1 3" id="KW-0378">Hydrolase</keyword>